<dbReference type="Gene3D" id="3.40.50.10170">
    <property type="match status" value="1"/>
</dbReference>
<sequence>MTKFKIVTDSTVELSNEEIKQYSITVVPLSSMIANILYYDGVTITKAEFLEKMKKSHELPKSSQPAMGTFLDTYNELTAEGSEVLSIHVAETLSGTVNSAHQAANLTHGKVTVIDSEFCARAMAFQVLEAAKCAEAGLSIKETLQRLEEIKKRTLLYITVVDLENMIKGGRIGKTMGRVTSWLNIKANLQMIDGVLTPDMRGRGTKSIVKRYEAIIAELKKNHVEMEAIGVTHTGLSDYSDQIIRMLQEAFPKAEFFISYASASVITHAGPNAISVQFLTKK</sequence>
<dbReference type="NCBIfam" id="TIGR00762">
    <property type="entry name" value="DegV"/>
    <property type="match status" value="1"/>
</dbReference>
<dbReference type="InterPro" id="IPR050270">
    <property type="entry name" value="DegV_domain_contain"/>
</dbReference>
<dbReference type="Proteomes" id="UP000242754">
    <property type="component" value="Unassembled WGS sequence"/>
</dbReference>
<dbReference type="PANTHER" id="PTHR33434">
    <property type="entry name" value="DEGV DOMAIN-CONTAINING PROTEIN DR_1986-RELATED"/>
    <property type="match status" value="1"/>
</dbReference>
<dbReference type="AlphaFoldDB" id="A0A143YBJ0"/>
<organism evidence="2 3">
    <name type="scientific">Trichococcus palustris</name>
    <dbReference type="NCBI Taxonomy" id="140314"/>
    <lineage>
        <taxon>Bacteria</taxon>
        <taxon>Bacillati</taxon>
        <taxon>Bacillota</taxon>
        <taxon>Bacilli</taxon>
        <taxon>Lactobacillales</taxon>
        <taxon>Carnobacteriaceae</taxon>
        <taxon>Trichococcus</taxon>
    </lineage>
</organism>
<dbReference type="Gene3D" id="3.30.1180.10">
    <property type="match status" value="1"/>
</dbReference>
<dbReference type="Pfam" id="PF02645">
    <property type="entry name" value="DegV"/>
    <property type="match status" value="1"/>
</dbReference>
<dbReference type="PROSITE" id="PS51482">
    <property type="entry name" value="DEGV"/>
    <property type="match status" value="1"/>
</dbReference>
<protein>
    <submittedName>
        <fullName evidence="2">Degv</fullName>
    </submittedName>
</protein>
<dbReference type="InterPro" id="IPR003797">
    <property type="entry name" value="DegV"/>
</dbReference>
<accession>A0A143YBJ0</accession>
<dbReference type="OrthoDB" id="5429275at2"/>
<gene>
    <name evidence="2" type="ORF">Tpal_553</name>
</gene>
<name>A0A143YBJ0_9LACT</name>
<evidence type="ECO:0000313" key="3">
    <source>
        <dbReference type="Proteomes" id="UP000242754"/>
    </source>
</evidence>
<dbReference type="SUPFAM" id="SSF82549">
    <property type="entry name" value="DAK1/DegV-like"/>
    <property type="match status" value="1"/>
</dbReference>
<dbReference type="GO" id="GO:0008289">
    <property type="term" value="F:lipid binding"/>
    <property type="evidence" value="ECO:0007669"/>
    <property type="project" value="UniProtKB-KW"/>
</dbReference>
<dbReference type="STRING" id="140314.SAMN04488076_10137"/>
<proteinExistence type="predicted"/>
<dbReference type="RefSeq" id="WP_087031093.1">
    <property type="nucleotide sequence ID" value="NZ_FJNE01000002.1"/>
</dbReference>
<dbReference type="PANTHER" id="PTHR33434:SF8">
    <property type="entry name" value="DEGV DOMAIN-CONTAINING PROTEIN SPR1019"/>
    <property type="match status" value="1"/>
</dbReference>
<dbReference type="EMBL" id="FJNE01000002">
    <property type="protein sequence ID" value="CZQ84872.1"/>
    <property type="molecule type" value="Genomic_DNA"/>
</dbReference>
<evidence type="ECO:0000256" key="1">
    <source>
        <dbReference type="ARBA" id="ARBA00023121"/>
    </source>
</evidence>
<reference evidence="2 3" key="1">
    <citation type="submission" date="2016-02" db="EMBL/GenBank/DDBJ databases">
        <authorList>
            <person name="Wen L."/>
            <person name="He K."/>
            <person name="Yang H."/>
        </authorList>
    </citation>
    <scope>NUCLEOTIDE SEQUENCE [LARGE SCALE GENOMIC DNA]</scope>
    <source>
        <strain evidence="2">Trichococcus palustris</strain>
    </source>
</reference>
<keyword evidence="3" id="KW-1185">Reference proteome</keyword>
<evidence type="ECO:0000313" key="2">
    <source>
        <dbReference type="EMBL" id="CZQ84872.1"/>
    </source>
</evidence>
<dbReference type="InterPro" id="IPR043168">
    <property type="entry name" value="DegV_C"/>
</dbReference>
<keyword evidence="1" id="KW-0446">Lipid-binding</keyword>